<dbReference type="Proteomes" id="UP000697998">
    <property type="component" value="Unassembled WGS sequence"/>
</dbReference>
<evidence type="ECO:0000313" key="1">
    <source>
        <dbReference type="EMBL" id="MBK7673814.1"/>
    </source>
</evidence>
<reference evidence="1 2" key="1">
    <citation type="submission" date="2020-10" db="EMBL/GenBank/DDBJ databases">
        <title>Connecting structure to function with the recovery of over 1000 high-quality activated sludge metagenome-assembled genomes encoding full-length rRNA genes using long-read sequencing.</title>
        <authorList>
            <person name="Singleton C.M."/>
            <person name="Petriglieri F."/>
            <person name="Kristensen J.M."/>
            <person name="Kirkegaard R.H."/>
            <person name="Michaelsen T.Y."/>
            <person name="Andersen M.H."/>
            <person name="Karst S.M."/>
            <person name="Dueholm M.S."/>
            <person name="Nielsen P.H."/>
            <person name="Albertsen M."/>
        </authorList>
    </citation>
    <scope>NUCLEOTIDE SEQUENCE [LARGE SCALE GENOMIC DNA]</scope>
    <source>
        <strain evidence="1">EsbW_18-Q3-R4-48_BATAC.285</strain>
    </source>
</reference>
<evidence type="ECO:0000313" key="2">
    <source>
        <dbReference type="Proteomes" id="UP000697998"/>
    </source>
</evidence>
<gene>
    <name evidence="1" type="ORF">IPJ27_03090</name>
</gene>
<protein>
    <submittedName>
        <fullName evidence="1">Uncharacterized protein</fullName>
    </submittedName>
</protein>
<name>A0A935PV01_9PROT</name>
<dbReference type="AlphaFoldDB" id="A0A935PV01"/>
<sequence>MAAKIIKLVAPNNLPIVGVRLEDGAVCECVYSYDNVSLLGEMVLQNNGGANILKRDGDSVLVDSAGNEWRSSDIEYDSILRS</sequence>
<comment type="caution">
    <text evidence="1">The sequence shown here is derived from an EMBL/GenBank/DDBJ whole genome shotgun (WGS) entry which is preliminary data.</text>
</comment>
<proteinExistence type="predicted"/>
<dbReference type="EMBL" id="JADJMH010000001">
    <property type="protein sequence ID" value="MBK7673814.1"/>
    <property type="molecule type" value="Genomic_DNA"/>
</dbReference>
<organism evidence="1 2">
    <name type="scientific">Candidatus Accumulibacter proximus</name>
    <dbReference type="NCBI Taxonomy" id="2954385"/>
    <lineage>
        <taxon>Bacteria</taxon>
        <taxon>Pseudomonadati</taxon>
        <taxon>Pseudomonadota</taxon>
        <taxon>Betaproteobacteria</taxon>
        <taxon>Candidatus Accumulibacter</taxon>
    </lineage>
</organism>
<accession>A0A935PV01</accession>